<dbReference type="Proteomes" id="UP001215280">
    <property type="component" value="Unassembled WGS sequence"/>
</dbReference>
<protein>
    <submittedName>
        <fullName evidence="1">Uncharacterized protein</fullName>
    </submittedName>
</protein>
<evidence type="ECO:0000313" key="2">
    <source>
        <dbReference type="Proteomes" id="UP001215280"/>
    </source>
</evidence>
<keyword evidence="2" id="KW-1185">Reference proteome</keyword>
<dbReference type="EMBL" id="JARJLG010000306">
    <property type="protein sequence ID" value="KAJ7718410.1"/>
    <property type="molecule type" value="Genomic_DNA"/>
</dbReference>
<comment type="caution">
    <text evidence="1">The sequence shown here is derived from an EMBL/GenBank/DDBJ whole genome shotgun (WGS) entry which is preliminary data.</text>
</comment>
<dbReference type="AlphaFoldDB" id="A0AAD7HDR8"/>
<gene>
    <name evidence="1" type="ORF">DFH07DRAFT_973302</name>
</gene>
<sequence>MRLGWWKVLSTDSNSYILVCLGIKLFSVVPSEMFDKRTASKLTAQSTAKQNGLGPENLIRLAQLNQYWRYGFGSADCQKVRLELPTANRKPSDPVVIGIPTLKDLLNADSVDSQPMDEESLCNHPDPYRMKDLEAMEEGEDETNTAPPPLVIRRANLPTLEIEA</sequence>
<accession>A0AAD7HDR8</accession>
<evidence type="ECO:0000313" key="1">
    <source>
        <dbReference type="EMBL" id="KAJ7718410.1"/>
    </source>
</evidence>
<name>A0AAD7HDR8_9AGAR</name>
<reference evidence="1" key="1">
    <citation type="submission" date="2023-03" db="EMBL/GenBank/DDBJ databases">
        <title>Massive genome expansion in bonnet fungi (Mycena s.s.) driven by repeated elements and novel gene families across ecological guilds.</title>
        <authorList>
            <consortium name="Lawrence Berkeley National Laboratory"/>
            <person name="Harder C.B."/>
            <person name="Miyauchi S."/>
            <person name="Viragh M."/>
            <person name="Kuo A."/>
            <person name="Thoen E."/>
            <person name="Andreopoulos B."/>
            <person name="Lu D."/>
            <person name="Skrede I."/>
            <person name="Drula E."/>
            <person name="Henrissat B."/>
            <person name="Morin E."/>
            <person name="Kohler A."/>
            <person name="Barry K."/>
            <person name="LaButti K."/>
            <person name="Morin E."/>
            <person name="Salamov A."/>
            <person name="Lipzen A."/>
            <person name="Mereny Z."/>
            <person name="Hegedus B."/>
            <person name="Baldrian P."/>
            <person name="Stursova M."/>
            <person name="Weitz H."/>
            <person name="Taylor A."/>
            <person name="Grigoriev I.V."/>
            <person name="Nagy L.G."/>
            <person name="Martin F."/>
            <person name="Kauserud H."/>
        </authorList>
    </citation>
    <scope>NUCLEOTIDE SEQUENCE</scope>
    <source>
        <strain evidence="1">CBHHK188m</strain>
    </source>
</reference>
<proteinExistence type="predicted"/>
<organism evidence="1 2">
    <name type="scientific">Mycena maculata</name>
    <dbReference type="NCBI Taxonomy" id="230809"/>
    <lineage>
        <taxon>Eukaryota</taxon>
        <taxon>Fungi</taxon>
        <taxon>Dikarya</taxon>
        <taxon>Basidiomycota</taxon>
        <taxon>Agaricomycotina</taxon>
        <taxon>Agaricomycetes</taxon>
        <taxon>Agaricomycetidae</taxon>
        <taxon>Agaricales</taxon>
        <taxon>Marasmiineae</taxon>
        <taxon>Mycenaceae</taxon>
        <taxon>Mycena</taxon>
    </lineage>
</organism>